<accession>A0A2M9XGE4</accession>
<evidence type="ECO:0000256" key="1">
    <source>
        <dbReference type="ARBA" id="ARBA00006700"/>
    </source>
</evidence>
<keyword evidence="4" id="KW-0699">rRNA-binding</keyword>
<dbReference type="Pfam" id="PF00276">
    <property type="entry name" value="Ribosomal_L23"/>
    <property type="match status" value="1"/>
</dbReference>
<dbReference type="NCBIfam" id="NF004369">
    <property type="entry name" value="PRK05738.3-5"/>
    <property type="match status" value="1"/>
</dbReference>
<keyword evidence="3 4" id="KW-0687">Ribonucleoprotein</keyword>
<dbReference type="InterPro" id="IPR012678">
    <property type="entry name" value="Ribosomal_uL23/eL15/eS24_sf"/>
</dbReference>
<evidence type="ECO:0000256" key="4">
    <source>
        <dbReference type="HAMAP-Rule" id="MF_01369"/>
    </source>
</evidence>
<dbReference type="GO" id="GO:0005840">
    <property type="term" value="C:ribosome"/>
    <property type="evidence" value="ECO:0007669"/>
    <property type="project" value="UniProtKB-KW"/>
</dbReference>
<dbReference type="GO" id="GO:0019843">
    <property type="term" value="F:rRNA binding"/>
    <property type="evidence" value="ECO:0007669"/>
    <property type="project" value="UniProtKB-UniRule"/>
</dbReference>
<dbReference type="OrthoDB" id="9793353at2"/>
<protein>
    <recommendedName>
        <fullName evidence="4">Large ribosomal subunit protein uL23</fullName>
    </recommendedName>
</protein>
<comment type="subunit">
    <text evidence="4">Part of the 50S ribosomal subunit. Contacts protein L29, and trigger factor when it is bound to the ribosome.</text>
</comment>
<dbReference type="InterPro" id="IPR012677">
    <property type="entry name" value="Nucleotide-bd_a/b_plait_sf"/>
</dbReference>
<dbReference type="SUPFAM" id="SSF54189">
    <property type="entry name" value="Ribosomal proteins S24e, L23 and L15e"/>
    <property type="match status" value="1"/>
</dbReference>
<dbReference type="AlphaFoldDB" id="A0A2M9XGE4"/>
<dbReference type="GO" id="GO:0003735">
    <property type="term" value="F:structural constituent of ribosome"/>
    <property type="evidence" value="ECO:0007669"/>
    <property type="project" value="InterPro"/>
</dbReference>
<evidence type="ECO:0000256" key="3">
    <source>
        <dbReference type="ARBA" id="ARBA00023274"/>
    </source>
</evidence>
<dbReference type="GO" id="GO:1990904">
    <property type="term" value="C:ribonucleoprotein complex"/>
    <property type="evidence" value="ECO:0007669"/>
    <property type="project" value="UniProtKB-KW"/>
</dbReference>
<gene>
    <name evidence="4" type="primary">rplW</name>
    <name evidence="5" type="ORF">CH357_04520</name>
</gene>
<dbReference type="Gene3D" id="3.30.70.330">
    <property type="match status" value="1"/>
</dbReference>
<proteinExistence type="inferred from homology"/>
<dbReference type="InterPro" id="IPR013025">
    <property type="entry name" value="Ribosomal_uL23-like"/>
</dbReference>
<evidence type="ECO:0000313" key="6">
    <source>
        <dbReference type="Proteomes" id="UP000232196"/>
    </source>
</evidence>
<comment type="function">
    <text evidence="4">One of the early assembly proteins it binds 23S rRNA. One of the proteins that surrounds the polypeptide exit tunnel on the outside of the ribosome. Forms the main docking site for trigger factor binding to the ribosome.</text>
</comment>
<dbReference type="EMBL" id="NPDN01000002">
    <property type="protein sequence ID" value="PJZ26758.1"/>
    <property type="molecule type" value="Genomic_DNA"/>
</dbReference>
<keyword evidence="6" id="KW-1185">Reference proteome</keyword>
<comment type="caution">
    <text evidence="5">The sequence shown here is derived from an EMBL/GenBank/DDBJ whole genome shotgun (WGS) entry which is preliminary data.</text>
</comment>
<evidence type="ECO:0000256" key="2">
    <source>
        <dbReference type="ARBA" id="ARBA00022980"/>
    </source>
</evidence>
<name>A0A2M9XGE4_9LEPT</name>
<keyword evidence="2 4" id="KW-0689">Ribosomal protein</keyword>
<organism evidence="5 6">
    <name type="scientific">Leptospira hartskeerlii</name>
    <dbReference type="NCBI Taxonomy" id="2023177"/>
    <lineage>
        <taxon>Bacteria</taxon>
        <taxon>Pseudomonadati</taxon>
        <taxon>Spirochaetota</taxon>
        <taxon>Spirochaetia</taxon>
        <taxon>Leptospirales</taxon>
        <taxon>Leptospiraceae</taxon>
        <taxon>Leptospira</taxon>
    </lineage>
</organism>
<reference evidence="5 6" key="1">
    <citation type="submission" date="2017-07" db="EMBL/GenBank/DDBJ databases">
        <title>Leptospira spp. isolated from tropical soils.</title>
        <authorList>
            <person name="Thibeaux R."/>
            <person name="Iraola G."/>
            <person name="Ferres I."/>
            <person name="Bierque E."/>
            <person name="Girault D."/>
            <person name="Soupe-Gilbert M.-E."/>
            <person name="Picardeau M."/>
            <person name="Goarant C."/>
        </authorList>
    </citation>
    <scope>NUCLEOTIDE SEQUENCE [LARGE SCALE GENOMIC DNA]</scope>
    <source>
        <strain evidence="5 6">MCA1-C-A1</strain>
    </source>
</reference>
<comment type="similarity">
    <text evidence="1 4">Belongs to the universal ribosomal protein uL23 family.</text>
</comment>
<dbReference type="RefSeq" id="WP_086448201.1">
    <property type="nucleotide sequence ID" value="NZ_NPDL01000002.1"/>
</dbReference>
<keyword evidence="4" id="KW-0694">RNA-binding</keyword>
<dbReference type="GO" id="GO:0006412">
    <property type="term" value="P:translation"/>
    <property type="evidence" value="ECO:0007669"/>
    <property type="project" value="UniProtKB-UniRule"/>
</dbReference>
<evidence type="ECO:0000313" key="5">
    <source>
        <dbReference type="EMBL" id="PJZ26758.1"/>
    </source>
</evidence>
<dbReference type="Proteomes" id="UP000232196">
    <property type="component" value="Unassembled WGS sequence"/>
</dbReference>
<sequence length="102" mass="11604">MNLNEVILSPIITEKSQDLETIGEKAGKRTVKYTVEIHPRANKTLVKEAFRKIYNVVPSSVNIQVYRGKIKRFRHLPAPKAHWKKAIVTFQDGASIDFGKEA</sequence>
<dbReference type="HAMAP" id="MF_01369_B">
    <property type="entry name" value="Ribosomal_uL23_B"/>
    <property type="match status" value="1"/>
</dbReference>